<dbReference type="OrthoDB" id="6228405at2"/>
<keyword evidence="4" id="KW-1185">Reference proteome</keyword>
<evidence type="ECO:0000256" key="2">
    <source>
        <dbReference type="SAM" id="Phobius"/>
    </source>
</evidence>
<dbReference type="Proteomes" id="UP000182985">
    <property type="component" value="Unassembled WGS sequence"/>
</dbReference>
<evidence type="ECO:0000313" key="4">
    <source>
        <dbReference type="Proteomes" id="UP000182985"/>
    </source>
</evidence>
<feature type="transmembrane region" description="Helical" evidence="2">
    <location>
        <begin position="80"/>
        <end position="105"/>
    </location>
</feature>
<feature type="transmembrane region" description="Helical" evidence="2">
    <location>
        <begin position="39"/>
        <end position="60"/>
    </location>
</feature>
<dbReference type="AlphaFoldDB" id="A0A1J6I7B9"/>
<gene>
    <name evidence="3" type="ORF">BLA27_24445</name>
</gene>
<sequence>MGRQQTKAGGNMVQSADAVHKAAVGHIPAFITPPGETDVLLNIVIVFLICMVFLTGILYLRLHALPEHIAHQTNKIQIQLVAVLGLIALFTHNQLFWIAALLLAMTDLPDFLSPVTSMARSLRTIARRGLHLTIPPSDPAPTVGGSDNVAPQTISPTSQSAAISTVASDTELPLYQNKEEQK</sequence>
<feature type="region of interest" description="Disordered" evidence="1">
    <location>
        <begin position="136"/>
        <end position="182"/>
    </location>
</feature>
<proteinExistence type="predicted"/>
<evidence type="ECO:0000256" key="1">
    <source>
        <dbReference type="SAM" id="MobiDB-lite"/>
    </source>
</evidence>
<organism evidence="3 4">
    <name type="scientific">Brucella cytisi</name>
    <dbReference type="NCBI Taxonomy" id="407152"/>
    <lineage>
        <taxon>Bacteria</taxon>
        <taxon>Pseudomonadati</taxon>
        <taxon>Pseudomonadota</taxon>
        <taxon>Alphaproteobacteria</taxon>
        <taxon>Hyphomicrobiales</taxon>
        <taxon>Brucellaceae</taxon>
        <taxon>Brucella/Ochrobactrum group</taxon>
        <taxon>Brucella</taxon>
    </lineage>
</organism>
<comment type="caution">
    <text evidence="3">The sequence shown here is derived from an EMBL/GenBank/DDBJ whole genome shotgun (WGS) entry which is preliminary data.</text>
</comment>
<feature type="compositionally biased region" description="Polar residues" evidence="1">
    <location>
        <begin position="149"/>
        <end position="168"/>
    </location>
</feature>
<name>A0A1J6I7B9_9HYPH</name>
<reference evidence="3 4" key="1">
    <citation type="submission" date="2016-10" db="EMBL/GenBank/DDBJ databases">
        <title>The Draft Genome Sequence of the Potato Rhizosphere Bacteria Ochrobactrum sp. IPA7.2.</title>
        <authorList>
            <person name="Gogoleva N.E."/>
            <person name="Khlopko Y.A."/>
            <person name="Burygin G.L."/>
            <person name="Plotnikov A.O."/>
        </authorList>
    </citation>
    <scope>NUCLEOTIDE SEQUENCE [LARGE SCALE GENOMIC DNA]</scope>
    <source>
        <strain evidence="3 4">IPA7.2</strain>
    </source>
</reference>
<accession>A0A1J6I7B9</accession>
<keyword evidence="2" id="KW-0812">Transmembrane</keyword>
<evidence type="ECO:0000313" key="3">
    <source>
        <dbReference type="EMBL" id="OIS90864.1"/>
    </source>
</evidence>
<keyword evidence="2" id="KW-0472">Membrane</keyword>
<keyword evidence="2" id="KW-1133">Transmembrane helix</keyword>
<dbReference type="EMBL" id="MOEC01000039">
    <property type="protein sequence ID" value="OIS90864.1"/>
    <property type="molecule type" value="Genomic_DNA"/>
</dbReference>
<protein>
    <submittedName>
        <fullName evidence="3">Uncharacterized protein</fullName>
    </submittedName>
</protein>